<reference evidence="2 3" key="1">
    <citation type="submission" date="2017-06" db="EMBL/GenBank/DDBJ databases">
        <authorList>
            <person name="Kim H.J."/>
            <person name="Triplett B.A."/>
        </authorList>
    </citation>
    <scope>NUCLEOTIDE SEQUENCE [LARGE SCALE GENOMIC DNA]</scope>
    <source>
        <strain evidence="2 3">DSM 29052</strain>
    </source>
</reference>
<evidence type="ECO:0000313" key="2">
    <source>
        <dbReference type="EMBL" id="SNR58766.1"/>
    </source>
</evidence>
<evidence type="ECO:0000313" key="3">
    <source>
        <dbReference type="Proteomes" id="UP000198417"/>
    </source>
</evidence>
<protein>
    <submittedName>
        <fullName evidence="2">Uncharacterized protein</fullName>
    </submittedName>
</protein>
<keyword evidence="3" id="KW-1185">Reference proteome</keyword>
<feature type="region of interest" description="Disordered" evidence="1">
    <location>
        <begin position="1"/>
        <end position="21"/>
    </location>
</feature>
<proteinExistence type="predicted"/>
<name>A0A238XIC9_9RHOB</name>
<sequence>MKWSKALGSHLSLNTPAGGFGPQARQTYIEKLVPQPQEAVAFGFSITNRAPISSSVKSITAFARNGSDILSTTTLCP</sequence>
<dbReference type="Proteomes" id="UP000198417">
    <property type="component" value="Unassembled WGS sequence"/>
</dbReference>
<dbReference type="AlphaFoldDB" id="A0A238XIC9"/>
<dbReference type="EMBL" id="FZNN01000011">
    <property type="protein sequence ID" value="SNR58766.1"/>
    <property type="molecule type" value="Genomic_DNA"/>
</dbReference>
<accession>A0A238XIC9</accession>
<evidence type="ECO:0000256" key="1">
    <source>
        <dbReference type="SAM" id="MobiDB-lite"/>
    </source>
</evidence>
<gene>
    <name evidence="2" type="ORF">SAMN06265370_111124</name>
</gene>
<organism evidence="2 3">
    <name type="scientific">Puniceibacterium sediminis</name>
    <dbReference type="NCBI Taxonomy" id="1608407"/>
    <lineage>
        <taxon>Bacteria</taxon>
        <taxon>Pseudomonadati</taxon>
        <taxon>Pseudomonadota</taxon>
        <taxon>Alphaproteobacteria</taxon>
        <taxon>Rhodobacterales</taxon>
        <taxon>Paracoccaceae</taxon>
        <taxon>Puniceibacterium</taxon>
    </lineage>
</organism>